<dbReference type="RefSeq" id="YP_001031320.1">
    <property type="nucleotide sequence ID" value="NC_008990.1"/>
</dbReference>
<accession>A2Q0L0</accession>
<dbReference type="EMBL" id="AB291200">
    <property type="protein sequence ID" value="BAF45725.1"/>
    <property type="molecule type" value="Genomic_DNA"/>
</dbReference>
<proteinExistence type="predicted"/>
<protein>
    <submittedName>
        <fullName evidence="1">Repeat element protein-d6.2</fullName>
    </submittedName>
</protein>
<sequence>MEQLHESLVSEPPPMYLPLDIILYLSKFLNFEDYRSLVRSIWPDGQNQWDIVRATLWRLSTHTFEATFFNGKRLPIIYNFDAARMKEERVLIDTESLVPVFGGILPPAMEGFRSIPEVHKFIEMHVDVNLCSEGRHACCPCHLLYDDDDDDDDDDEDAFGRFAKPPVDDECKHGHFQHYCPQHVTSWLNHYLNTAILLRESKELFNDNIAEQYSFFAEDIVYFQTGKRATLEHLLKTALEIDAAIYESSDDE</sequence>
<dbReference type="KEGG" id="vg:5076369"/>
<evidence type="ECO:0000313" key="2">
    <source>
        <dbReference type="Proteomes" id="UP000204242"/>
    </source>
</evidence>
<dbReference type="InterPro" id="IPR021982">
    <property type="entry name" value="REEP_Ichnovirus"/>
</dbReference>
<name>A2Q0L0_9VIRU</name>
<dbReference type="Pfam" id="PF12132">
    <property type="entry name" value="DUF3587"/>
    <property type="match status" value="1"/>
</dbReference>
<organism evidence="1 2">
    <name type="scientific">Ichnoviriform fugitivi</name>
    <dbReference type="NCBI Taxonomy" id="265522"/>
    <lineage>
        <taxon>Viruses</taxon>
        <taxon>Viruses incertae sedis</taxon>
        <taxon>Polydnaviriformidae</taxon>
        <taxon>Ichnoviriform</taxon>
    </lineage>
</organism>
<evidence type="ECO:0000313" key="1">
    <source>
        <dbReference type="EMBL" id="BAF45725.1"/>
    </source>
</evidence>
<dbReference type="GeneID" id="5076369"/>
<dbReference type="Proteomes" id="UP000204242">
    <property type="component" value="Genome"/>
</dbReference>
<dbReference type="OrthoDB" id="20at10482"/>
<reference evidence="1 2" key="1">
    <citation type="journal article" date="2007" name="Virology">
        <title>Shared and species-specific features among ichnovirus genomes.</title>
        <authorList>
            <person name="Tanaka K."/>
            <person name="Lapointe R."/>
            <person name="Barney W.E."/>
            <person name="Makkay A.M."/>
            <person name="Stoltz D."/>
            <person name="Cusson M."/>
            <person name="Webb B.A."/>
        </authorList>
    </citation>
    <scope>NUCLEOTIDE SEQUENCE [LARGE SCALE GENOMIC DNA]</scope>
</reference>